<evidence type="ECO:0000313" key="1">
    <source>
        <dbReference type="EMBL" id="KAE8372596.1"/>
    </source>
</evidence>
<dbReference type="AlphaFoldDB" id="A0A5N7ATH1"/>
<keyword evidence="2" id="KW-1185">Reference proteome</keyword>
<evidence type="ECO:0000313" key="2">
    <source>
        <dbReference type="Proteomes" id="UP000326198"/>
    </source>
</evidence>
<dbReference type="EMBL" id="ML736350">
    <property type="protein sequence ID" value="KAE8372596.1"/>
    <property type="molecule type" value="Genomic_DNA"/>
</dbReference>
<name>A0A5N7ATH1_9EURO</name>
<proteinExistence type="predicted"/>
<sequence>MTSRDVFFPNRELLWAMEGFSSRYNHPHRDPRLPLHEPLHYIARYAGVTQIASILLCIDCFGHYWPGCGWFYIFAFVGKITCGPVRL</sequence>
<gene>
    <name evidence="1" type="ORF">BDV26DRAFT_273815</name>
</gene>
<protein>
    <submittedName>
        <fullName evidence="1">Uncharacterized protein</fullName>
    </submittedName>
</protein>
<organism evidence="1 2">
    <name type="scientific">Aspergillus bertholletiae</name>
    <dbReference type="NCBI Taxonomy" id="1226010"/>
    <lineage>
        <taxon>Eukaryota</taxon>
        <taxon>Fungi</taxon>
        <taxon>Dikarya</taxon>
        <taxon>Ascomycota</taxon>
        <taxon>Pezizomycotina</taxon>
        <taxon>Eurotiomycetes</taxon>
        <taxon>Eurotiomycetidae</taxon>
        <taxon>Eurotiales</taxon>
        <taxon>Aspergillaceae</taxon>
        <taxon>Aspergillus</taxon>
        <taxon>Aspergillus subgen. Circumdati</taxon>
    </lineage>
</organism>
<accession>A0A5N7ATH1</accession>
<reference evidence="1 2" key="1">
    <citation type="submission" date="2019-04" db="EMBL/GenBank/DDBJ databases">
        <title>Friends and foes A comparative genomics studyof 23 Aspergillus species from section Flavi.</title>
        <authorList>
            <consortium name="DOE Joint Genome Institute"/>
            <person name="Kjaerbolling I."/>
            <person name="Vesth T."/>
            <person name="Frisvad J.C."/>
            <person name="Nybo J.L."/>
            <person name="Theobald S."/>
            <person name="Kildgaard S."/>
            <person name="Isbrandt T."/>
            <person name="Kuo A."/>
            <person name="Sato A."/>
            <person name="Lyhne E.K."/>
            <person name="Kogle M.E."/>
            <person name="Wiebenga A."/>
            <person name="Kun R.S."/>
            <person name="Lubbers R.J."/>
            <person name="Makela M.R."/>
            <person name="Barry K."/>
            <person name="Chovatia M."/>
            <person name="Clum A."/>
            <person name="Daum C."/>
            <person name="Haridas S."/>
            <person name="He G."/>
            <person name="LaButti K."/>
            <person name="Lipzen A."/>
            <person name="Mondo S."/>
            <person name="Riley R."/>
            <person name="Salamov A."/>
            <person name="Simmons B.A."/>
            <person name="Magnuson J.K."/>
            <person name="Henrissat B."/>
            <person name="Mortensen U.H."/>
            <person name="Larsen T.O."/>
            <person name="Devries R.P."/>
            <person name="Grigoriev I.V."/>
            <person name="Machida M."/>
            <person name="Baker S.E."/>
            <person name="Andersen M.R."/>
        </authorList>
    </citation>
    <scope>NUCLEOTIDE SEQUENCE [LARGE SCALE GENOMIC DNA]</scope>
    <source>
        <strain evidence="1 2">IBT 29228</strain>
    </source>
</reference>
<dbReference type="Proteomes" id="UP000326198">
    <property type="component" value="Unassembled WGS sequence"/>
</dbReference>